<evidence type="ECO:0008006" key="3">
    <source>
        <dbReference type="Google" id="ProtNLM"/>
    </source>
</evidence>
<gene>
    <name evidence="1" type="ORF">DUI87_08802</name>
</gene>
<evidence type="ECO:0000313" key="1">
    <source>
        <dbReference type="EMBL" id="RMC13722.1"/>
    </source>
</evidence>
<name>A0A3M0KKE4_HIRRU</name>
<sequence length="119" mass="13583">MSRWRLVTRGIPQCSVVVQVLSNTFISDRDSEIECNLSKFGDDTNSKLTSRVHTTEGRGATQRDLDNLEKWTHENLMKFNMCESKVLHLGQDNPRQYRRGELIESSSAVKDLGGLVDER</sequence>
<dbReference type="EMBL" id="QRBI01000105">
    <property type="protein sequence ID" value="RMC13722.1"/>
    <property type="molecule type" value="Genomic_DNA"/>
</dbReference>
<organism evidence="1 2">
    <name type="scientific">Hirundo rustica rustica</name>
    <dbReference type="NCBI Taxonomy" id="333673"/>
    <lineage>
        <taxon>Eukaryota</taxon>
        <taxon>Metazoa</taxon>
        <taxon>Chordata</taxon>
        <taxon>Craniata</taxon>
        <taxon>Vertebrata</taxon>
        <taxon>Euteleostomi</taxon>
        <taxon>Archelosauria</taxon>
        <taxon>Archosauria</taxon>
        <taxon>Dinosauria</taxon>
        <taxon>Saurischia</taxon>
        <taxon>Theropoda</taxon>
        <taxon>Coelurosauria</taxon>
        <taxon>Aves</taxon>
        <taxon>Neognathae</taxon>
        <taxon>Neoaves</taxon>
        <taxon>Telluraves</taxon>
        <taxon>Australaves</taxon>
        <taxon>Passeriformes</taxon>
        <taxon>Sylvioidea</taxon>
        <taxon>Hirundinidae</taxon>
        <taxon>Hirundo</taxon>
    </lineage>
</organism>
<keyword evidence="2" id="KW-1185">Reference proteome</keyword>
<dbReference type="PANTHER" id="PTHR33332">
    <property type="entry name" value="REVERSE TRANSCRIPTASE DOMAIN-CONTAINING PROTEIN"/>
    <property type="match status" value="1"/>
</dbReference>
<proteinExistence type="predicted"/>
<dbReference type="AlphaFoldDB" id="A0A3M0KKE4"/>
<dbReference type="STRING" id="333673.A0A3M0KKE4"/>
<reference evidence="1 2" key="1">
    <citation type="submission" date="2018-07" db="EMBL/GenBank/DDBJ databases">
        <title>A high quality draft genome assembly of the barn swallow (H. rustica rustica).</title>
        <authorList>
            <person name="Formenti G."/>
            <person name="Chiara M."/>
            <person name="Poveda L."/>
            <person name="Francoijs K.-J."/>
            <person name="Bonisoli-Alquati A."/>
            <person name="Canova L."/>
            <person name="Gianfranceschi L."/>
            <person name="Horner D.S."/>
            <person name="Saino N."/>
        </authorList>
    </citation>
    <scope>NUCLEOTIDE SEQUENCE [LARGE SCALE GENOMIC DNA]</scope>
    <source>
        <strain evidence="1">Chelidonia</strain>
        <tissue evidence="1">Blood</tissue>
    </source>
</reference>
<dbReference type="Proteomes" id="UP000269221">
    <property type="component" value="Unassembled WGS sequence"/>
</dbReference>
<accession>A0A3M0KKE4</accession>
<comment type="caution">
    <text evidence="1">The sequence shown here is derived from an EMBL/GenBank/DDBJ whole genome shotgun (WGS) entry which is preliminary data.</text>
</comment>
<evidence type="ECO:0000313" key="2">
    <source>
        <dbReference type="Proteomes" id="UP000269221"/>
    </source>
</evidence>
<protein>
    <recommendedName>
        <fullName evidence="3">Rna-directed dna polymerase from mobile element jockey-like</fullName>
    </recommendedName>
</protein>
<dbReference type="OrthoDB" id="10056483at2759"/>